<evidence type="ECO:0000313" key="3">
    <source>
        <dbReference type="Proteomes" id="UP000029226"/>
    </source>
</evidence>
<sequence>MYSKLDDKNFVFEGKTPLKDFYRITELEESEQELFDNSKGESETVAGFLLEQTGYFPRKLDKITFEGFTFVVESMDKKRIKQVKCTKP</sequence>
<reference evidence="2 3" key="1">
    <citation type="journal article" date="2014" name="Genome Announc.">
        <title>Draft Genome Sequences of Marine Flavobacterium Nonlabens Strains NR17, NR24, NR27, NR32, NR33, and Ara13.</title>
        <authorList>
            <person name="Nakanishi M."/>
            <person name="Meirelles P."/>
            <person name="Suzuki R."/>
            <person name="Takatani N."/>
            <person name="Mino S."/>
            <person name="Suda W."/>
            <person name="Oshima K."/>
            <person name="Hattori M."/>
            <person name="Ohkuma M."/>
            <person name="Hosokawa M."/>
            <person name="Miyashita K."/>
            <person name="Thompson F.L."/>
            <person name="Niwa A."/>
            <person name="Sawabe T."/>
            <person name="Sawabe T."/>
        </authorList>
    </citation>
    <scope>NUCLEOTIDE SEQUENCE [LARGE SCALE GENOMIC DNA]</scope>
    <source>
        <strain evidence="3">JCM19314</strain>
    </source>
</reference>
<comment type="caution">
    <text evidence="2">The sequence shown here is derived from an EMBL/GenBank/DDBJ whole genome shotgun (WGS) entry which is preliminary data.</text>
</comment>
<dbReference type="SUPFAM" id="SSF56176">
    <property type="entry name" value="FAD-binding/transporter-associated domain-like"/>
    <property type="match status" value="1"/>
</dbReference>
<evidence type="ECO:0000313" key="2">
    <source>
        <dbReference type="EMBL" id="GAK98445.1"/>
    </source>
</evidence>
<proteinExistence type="predicted"/>
<organism evidence="2 3">
    <name type="scientific">Nonlabens ulvanivorans</name>
    <name type="common">Persicivirga ulvanivorans</name>
    <dbReference type="NCBI Taxonomy" id="906888"/>
    <lineage>
        <taxon>Bacteria</taxon>
        <taxon>Pseudomonadati</taxon>
        <taxon>Bacteroidota</taxon>
        <taxon>Flavobacteriia</taxon>
        <taxon>Flavobacteriales</taxon>
        <taxon>Flavobacteriaceae</taxon>
        <taxon>Nonlabens</taxon>
    </lineage>
</organism>
<name>A0A090Q621_NONUL</name>
<dbReference type="GO" id="GO:0050660">
    <property type="term" value="F:flavin adenine dinucleotide binding"/>
    <property type="evidence" value="ECO:0007669"/>
    <property type="project" value="InterPro"/>
</dbReference>
<accession>A0A090Q621</accession>
<evidence type="ECO:0000259" key="1">
    <source>
        <dbReference type="SMART" id="SM01091"/>
    </source>
</evidence>
<dbReference type="Gene3D" id="3.30.465.10">
    <property type="match status" value="1"/>
</dbReference>
<dbReference type="SMART" id="SM01091">
    <property type="entry name" value="CorC_HlyC"/>
    <property type="match status" value="1"/>
</dbReference>
<gene>
    <name evidence="2" type="ORF">JCM19314_2476</name>
</gene>
<dbReference type="Proteomes" id="UP000029226">
    <property type="component" value="Unassembled WGS sequence"/>
</dbReference>
<dbReference type="InterPro" id="IPR005170">
    <property type="entry name" value="Transptr-assoc_dom"/>
</dbReference>
<feature type="domain" description="Transporter-associated" evidence="1">
    <location>
        <begin position="3"/>
        <end position="88"/>
    </location>
</feature>
<dbReference type="Pfam" id="PF03471">
    <property type="entry name" value="CorC_HlyC"/>
    <property type="match status" value="1"/>
</dbReference>
<protein>
    <submittedName>
        <fullName evidence="2">Magnesium and cobalt efflux protein CorC</fullName>
    </submittedName>
</protein>
<dbReference type="InterPro" id="IPR016169">
    <property type="entry name" value="FAD-bd_PCMH_sub2"/>
</dbReference>
<dbReference type="InterPro" id="IPR036318">
    <property type="entry name" value="FAD-bd_PCMH-like_sf"/>
</dbReference>
<dbReference type="EMBL" id="BBMM01000001">
    <property type="protein sequence ID" value="GAK98445.1"/>
    <property type="molecule type" value="Genomic_DNA"/>
</dbReference>
<dbReference type="AlphaFoldDB" id="A0A090Q621"/>